<feature type="transmembrane region" description="Helical" evidence="1">
    <location>
        <begin position="106"/>
        <end position="124"/>
    </location>
</feature>
<keyword evidence="1" id="KW-1133">Transmembrane helix</keyword>
<gene>
    <name evidence="3" type="ORF">BLE401_02780</name>
</gene>
<organism evidence="3 4">
    <name type="scientific">Beggiatoa leptomitoformis</name>
    <dbReference type="NCBI Taxonomy" id="288004"/>
    <lineage>
        <taxon>Bacteria</taxon>
        <taxon>Pseudomonadati</taxon>
        <taxon>Pseudomonadota</taxon>
        <taxon>Gammaproteobacteria</taxon>
        <taxon>Thiotrichales</taxon>
        <taxon>Thiotrichaceae</taxon>
        <taxon>Beggiatoa</taxon>
    </lineage>
</organism>
<feature type="domain" description="Phosphatidic acid phosphatase type 2/haloperoxidase" evidence="2">
    <location>
        <begin position="107"/>
        <end position="236"/>
    </location>
</feature>
<keyword evidence="4" id="KW-1185">Reference proteome</keyword>
<dbReference type="InterPro" id="IPR036938">
    <property type="entry name" value="PAP2/HPO_sf"/>
</dbReference>
<feature type="transmembrane region" description="Helical" evidence="1">
    <location>
        <begin position="222"/>
        <end position="240"/>
    </location>
</feature>
<reference evidence="4" key="1">
    <citation type="submission" date="2016-12" db="EMBL/GenBank/DDBJ databases">
        <title>Complete Genome Sequence of Beggiatoa leptomitiformis D-401.</title>
        <authorList>
            <person name="Fomenkov A."/>
            <person name="Vincze T."/>
            <person name="Grabovich M."/>
            <person name="Anton B.P."/>
            <person name="Dubinina G."/>
            <person name="Orlova M."/>
            <person name="Belousova E."/>
            <person name="Roberts R.J."/>
        </authorList>
    </citation>
    <scope>NUCLEOTIDE SEQUENCE [LARGE SCALE GENOMIC DNA]</scope>
    <source>
        <strain evidence="4">D-401</strain>
    </source>
</reference>
<evidence type="ECO:0000313" key="3">
    <source>
        <dbReference type="EMBL" id="AUI70510.2"/>
    </source>
</evidence>
<dbReference type="Gene3D" id="1.20.144.10">
    <property type="entry name" value="Phosphatidic acid phosphatase type 2/haloperoxidase"/>
    <property type="match status" value="1"/>
</dbReference>
<dbReference type="SUPFAM" id="SSF48317">
    <property type="entry name" value="Acid phosphatase/Vanadium-dependent haloperoxidase"/>
    <property type="match status" value="1"/>
</dbReference>
<accession>A0A2N9YJ29</accession>
<evidence type="ECO:0000313" key="4">
    <source>
        <dbReference type="Proteomes" id="UP000234271"/>
    </source>
</evidence>
<feature type="transmembrane region" description="Helical" evidence="1">
    <location>
        <begin position="76"/>
        <end position="94"/>
    </location>
</feature>
<dbReference type="EMBL" id="CP018889">
    <property type="protein sequence ID" value="AUI70510.2"/>
    <property type="molecule type" value="Genomic_DNA"/>
</dbReference>
<dbReference type="Pfam" id="PF01569">
    <property type="entry name" value="PAP2"/>
    <property type="match status" value="1"/>
</dbReference>
<dbReference type="OrthoDB" id="7348799at2"/>
<dbReference type="RefSeq" id="WP_083991411.1">
    <property type="nucleotide sequence ID" value="NZ_CP012373.2"/>
</dbReference>
<dbReference type="InterPro" id="IPR000326">
    <property type="entry name" value="PAP2/HPO"/>
</dbReference>
<protein>
    <submittedName>
        <fullName evidence="3">Phosphatase PAP2 family protein</fullName>
    </submittedName>
</protein>
<keyword evidence="1" id="KW-0472">Membrane</keyword>
<name>A0A2N9YJ29_9GAMM</name>
<sequence>MSIEINVPVAEQENILEKMLNRQILLTLLVLVGSLLFFELSGLDIWVQDYFYNVELSQWLVDKDAALAKFIFYDGIKKLFVLFVVGLLLTLLFFRKNKYVQAYQQGLLIVFFAVICVPLVIGVLKATTNIPCPKNIVHYQGNYPYITLFKAYPSDFHQTEKIKCFPAGHASGGFALLSLFFLFRSQRNRRIALVVAMGIAWNIGIYKMLIGDHFLSHTVTTMIVAWLLILLIAKGVYAYFERGQPVN</sequence>
<proteinExistence type="predicted"/>
<dbReference type="Proteomes" id="UP000234271">
    <property type="component" value="Chromosome"/>
</dbReference>
<evidence type="ECO:0000256" key="1">
    <source>
        <dbReference type="SAM" id="Phobius"/>
    </source>
</evidence>
<dbReference type="CDD" id="cd03396">
    <property type="entry name" value="PAP2_like_6"/>
    <property type="match status" value="1"/>
</dbReference>
<keyword evidence="1" id="KW-0812">Transmembrane</keyword>
<dbReference type="AlphaFoldDB" id="A0A2N9YJ29"/>
<feature type="transmembrane region" description="Helical" evidence="1">
    <location>
        <begin position="190"/>
        <end position="210"/>
    </location>
</feature>
<feature type="transmembrane region" description="Helical" evidence="1">
    <location>
        <begin position="165"/>
        <end position="183"/>
    </location>
</feature>
<evidence type="ECO:0000259" key="2">
    <source>
        <dbReference type="Pfam" id="PF01569"/>
    </source>
</evidence>
<feature type="transmembrane region" description="Helical" evidence="1">
    <location>
        <begin position="24"/>
        <end position="47"/>
    </location>
</feature>